<dbReference type="SUPFAM" id="SSF48150">
    <property type="entry name" value="DNA-glycosylase"/>
    <property type="match status" value="1"/>
</dbReference>
<dbReference type="Gene3D" id="1.10.1670.10">
    <property type="entry name" value="Helix-hairpin-Helix base-excision DNA repair enzymes (C-terminal)"/>
    <property type="match status" value="1"/>
</dbReference>
<dbReference type="GO" id="GO:0003824">
    <property type="term" value="F:catalytic activity"/>
    <property type="evidence" value="ECO:0007669"/>
    <property type="project" value="InterPro"/>
</dbReference>
<dbReference type="Proteomes" id="UP000004374">
    <property type="component" value="Unassembled WGS sequence"/>
</dbReference>
<dbReference type="Gene3D" id="1.10.340.30">
    <property type="entry name" value="Hypothetical protein, domain 2"/>
    <property type="match status" value="1"/>
</dbReference>
<dbReference type="EMBL" id="BAFK01000001">
    <property type="protein sequence ID" value="GAB57136.1"/>
    <property type="molecule type" value="Genomic_DNA"/>
</dbReference>
<dbReference type="InterPro" id="IPR023170">
    <property type="entry name" value="HhH_base_excis_C"/>
</dbReference>
<gene>
    <name evidence="1" type="ORF">RNAN_0099</name>
</gene>
<accession>I1DSV8</accession>
<reference evidence="1 2" key="1">
    <citation type="journal article" date="2012" name="J. Bacteriol.">
        <title>Genome Sequence of the Protease-Producing Bacterium Rheinheimera nanhaiensis E407-8T, Isolated from Deep-Sea Sediment of the South China Sea.</title>
        <authorList>
            <person name="Zhang X.-Y."/>
            <person name="Zhang Y.-J."/>
            <person name="Qin Q.-L."/>
            <person name="Xie B.-B."/>
            <person name="Chen X.-L."/>
            <person name="Zhou B.-C."/>
            <person name="Zhang Y.-Z."/>
        </authorList>
    </citation>
    <scope>NUCLEOTIDE SEQUENCE [LARGE SCALE GENOMIC DNA]</scope>
    <source>
        <strain evidence="1 2">E407-8</strain>
    </source>
</reference>
<dbReference type="GO" id="GO:0006281">
    <property type="term" value="P:DNA repair"/>
    <property type="evidence" value="ECO:0007669"/>
    <property type="project" value="InterPro"/>
</dbReference>
<dbReference type="InterPro" id="IPR011257">
    <property type="entry name" value="DNA_glycosylase"/>
</dbReference>
<keyword evidence="2" id="KW-1185">Reference proteome</keyword>
<protein>
    <submittedName>
        <fullName evidence="1">Uncharacterized protein</fullName>
    </submittedName>
</protein>
<sequence length="128" mass="14717">MPDRKADFILGCFNVVTGMGGLKVAKQNLLSANGREDKMKFLQQFPGIGPKYARNIMMDVYHEDFRDSIAIDVRIKAISEALGLKFKKYQEHEEFFLDVATAAGLNGWELDRLMYNFRDDFEREISKA</sequence>
<evidence type="ECO:0000313" key="2">
    <source>
        <dbReference type="Proteomes" id="UP000004374"/>
    </source>
</evidence>
<comment type="caution">
    <text evidence="1">The sequence shown here is derived from an EMBL/GenBank/DDBJ whole genome shotgun (WGS) entry which is preliminary data.</text>
</comment>
<dbReference type="AlphaFoldDB" id="I1DSV8"/>
<organism evidence="1 2">
    <name type="scientific">Rheinheimera nanhaiensis E407-8</name>
    <dbReference type="NCBI Taxonomy" id="562729"/>
    <lineage>
        <taxon>Bacteria</taxon>
        <taxon>Pseudomonadati</taxon>
        <taxon>Pseudomonadota</taxon>
        <taxon>Gammaproteobacteria</taxon>
        <taxon>Chromatiales</taxon>
        <taxon>Chromatiaceae</taxon>
        <taxon>Rheinheimera</taxon>
    </lineage>
</organism>
<evidence type="ECO:0000313" key="1">
    <source>
        <dbReference type="EMBL" id="GAB57136.1"/>
    </source>
</evidence>
<proteinExistence type="predicted"/>
<name>I1DSV8_9GAMM</name>